<feature type="transmembrane region" description="Helical" evidence="1">
    <location>
        <begin position="107"/>
        <end position="128"/>
    </location>
</feature>
<protein>
    <recommendedName>
        <fullName evidence="4">Polysaccharide biosynthesis protein</fullName>
    </recommendedName>
</protein>
<dbReference type="PANTHER" id="PTHR43424">
    <property type="entry name" value="LOCUS PUTATIVE PROTEIN 1-RELATED"/>
    <property type="match status" value="1"/>
</dbReference>
<evidence type="ECO:0008006" key="4">
    <source>
        <dbReference type="Google" id="ProtNLM"/>
    </source>
</evidence>
<dbReference type="RefSeq" id="WP_283371084.1">
    <property type="nucleotide sequence ID" value="NZ_JASHID010000015.1"/>
</dbReference>
<reference evidence="2 3" key="1">
    <citation type="submission" date="2023-05" db="EMBL/GenBank/DDBJ databases">
        <title>Novel species of genus Flectobacillus isolated from stream in China.</title>
        <authorList>
            <person name="Lu H."/>
        </authorList>
    </citation>
    <scope>NUCLEOTIDE SEQUENCE [LARGE SCALE GENOMIC DNA]</scope>
    <source>
        <strain evidence="2 3">DC10W</strain>
    </source>
</reference>
<evidence type="ECO:0000256" key="1">
    <source>
        <dbReference type="SAM" id="Phobius"/>
    </source>
</evidence>
<gene>
    <name evidence="2" type="ORF">QM480_17995</name>
</gene>
<dbReference type="Proteomes" id="UP001236569">
    <property type="component" value="Unassembled WGS sequence"/>
</dbReference>
<evidence type="ECO:0000313" key="3">
    <source>
        <dbReference type="Proteomes" id="UP001236569"/>
    </source>
</evidence>
<feature type="transmembrane region" description="Helical" evidence="1">
    <location>
        <begin position="316"/>
        <end position="335"/>
    </location>
</feature>
<dbReference type="PANTHER" id="PTHR43424:SF1">
    <property type="entry name" value="LOCUS PUTATIVE PROTEIN 1-RELATED"/>
    <property type="match status" value="1"/>
</dbReference>
<keyword evidence="1" id="KW-1133">Transmembrane helix</keyword>
<keyword evidence="3" id="KW-1185">Reference proteome</keyword>
<comment type="caution">
    <text evidence="2">The sequence shown here is derived from an EMBL/GenBank/DDBJ whole genome shotgun (WGS) entry which is preliminary data.</text>
</comment>
<organism evidence="2 3">
    <name type="scientific">Flectobacillus longus</name>
    <dbReference type="NCBI Taxonomy" id="2984207"/>
    <lineage>
        <taxon>Bacteria</taxon>
        <taxon>Pseudomonadati</taxon>
        <taxon>Bacteroidota</taxon>
        <taxon>Cytophagia</taxon>
        <taxon>Cytophagales</taxon>
        <taxon>Flectobacillaceae</taxon>
        <taxon>Flectobacillus</taxon>
    </lineage>
</organism>
<dbReference type="EMBL" id="JASHID010000015">
    <property type="protein sequence ID" value="MDI9866240.1"/>
    <property type="molecule type" value="Genomic_DNA"/>
</dbReference>
<feature type="transmembrane region" description="Helical" evidence="1">
    <location>
        <begin position="63"/>
        <end position="86"/>
    </location>
</feature>
<proteinExistence type="predicted"/>
<feature type="transmembrane region" description="Helical" evidence="1">
    <location>
        <begin position="140"/>
        <end position="159"/>
    </location>
</feature>
<feature type="transmembrane region" description="Helical" evidence="1">
    <location>
        <begin position="376"/>
        <end position="398"/>
    </location>
</feature>
<feature type="transmembrane region" description="Helical" evidence="1">
    <location>
        <begin position="171"/>
        <end position="190"/>
    </location>
</feature>
<keyword evidence="1" id="KW-0812">Transmembrane</keyword>
<keyword evidence="1" id="KW-0472">Membrane</keyword>
<feature type="transmembrane region" description="Helical" evidence="1">
    <location>
        <begin position="347"/>
        <end position="364"/>
    </location>
</feature>
<evidence type="ECO:0000313" key="2">
    <source>
        <dbReference type="EMBL" id="MDI9866240.1"/>
    </source>
</evidence>
<accession>A0ABT6YRM7</accession>
<feature type="transmembrane region" description="Helical" evidence="1">
    <location>
        <begin position="404"/>
        <end position="426"/>
    </location>
</feature>
<feature type="transmembrane region" description="Helical" evidence="1">
    <location>
        <begin position="39"/>
        <end position="57"/>
    </location>
</feature>
<name>A0ABT6YRM7_9BACT</name>
<sequence>MKVFVERFLGINHKELMISVATKLKNLLNEQLKGLSSQLSWYIIQLGITFASSLWLIRHLDSLHWGSISLLGAYHGMFSVFSGIWLKDWVIKAIVEGRKIETLLGSVAFIAVLLSVFGFVVCGVSFMLFFPQYSFLKNLIWIQAGSLLTTPFHVVYFYFDAIKKPQLINQVNAYYAICAGICKVICAEIKPFSFSTFLWLQLGCSLGLGIGYYWLIKNEGLEFRKWQFQWQLVQEMCKGAWSVFVSKIIGLAQSKMDVLLLASLLNLSDTGKYSSAIRLIEACYFVPVLLFTHQYPRMIEAKQFSEKHFLKKMQQYFNISLDCAIGLITLLWISAPLFERILGVQELTWFIWGLSINLLFYMLDIARSSFLFVNNFAYLMIPIQLISCLLGVCISYFLVPYWGIYGTVISTWMTGLWQCWLSNYLFRETRFIPRILCSKTYSIS</sequence>
<dbReference type="InterPro" id="IPR052556">
    <property type="entry name" value="PolySynth_Transporter"/>
</dbReference>
<feature type="transmembrane region" description="Helical" evidence="1">
    <location>
        <begin position="196"/>
        <end position="215"/>
    </location>
</feature>